<dbReference type="InterPro" id="IPR036514">
    <property type="entry name" value="SGNH_hydro_sf"/>
</dbReference>
<accession>A0A6N7XB75</accession>
<keyword evidence="2" id="KW-0812">Transmembrane</keyword>
<evidence type="ECO:0000313" key="4">
    <source>
        <dbReference type="EMBL" id="MST72647.1"/>
    </source>
</evidence>
<dbReference type="InterPro" id="IPR013830">
    <property type="entry name" value="SGNH_hydro"/>
</dbReference>
<dbReference type="Pfam" id="PF13472">
    <property type="entry name" value="Lipase_GDSL_2"/>
    <property type="match status" value="1"/>
</dbReference>
<protein>
    <submittedName>
        <fullName evidence="4">SGNH/GDSL hydrolase family protein</fullName>
    </submittedName>
</protein>
<dbReference type="InterPro" id="IPR051532">
    <property type="entry name" value="Ester_Hydrolysis_Enzymes"/>
</dbReference>
<feature type="domain" description="SGNH hydrolase-type esterase" evidence="3">
    <location>
        <begin position="98"/>
        <end position="281"/>
    </location>
</feature>
<name>A0A6N7XB75_9ACTN</name>
<dbReference type="AlphaFoldDB" id="A0A6N7XB75"/>
<evidence type="ECO:0000256" key="2">
    <source>
        <dbReference type="SAM" id="Phobius"/>
    </source>
</evidence>
<dbReference type="CDD" id="cd00229">
    <property type="entry name" value="SGNH_hydrolase"/>
    <property type="match status" value="1"/>
</dbReference>
<dbReference type="Proteomes" id="UP000469325">
    <property type="component" value="Unassembled WGS sequence"/>
</dbReference>
<keyword evidence="2" id="KW-1133">Transmembrane helix</keyword>
<comment type="caution">
    <text evidence="4">The sequence shown here is derived from an EMBL/GenBank/DDBJ whole genome shotgun (WGS) entry which is preliminary data.</text>
</comment>
<proteinExistence type="predicted"/>
<evidence type="ECO:0000256" key="1">
    <source>
        <dbReference type="SAM" id="MobiDB-lite"/>
    </source>
</evidence>
<dbReference type="GO" id="GO:0004622">
    <property type="term" value="F:phosphatidylcholine lysophospholipase activity"/>
    <property type="evidence" value="ECO:0007669"/>
    <property type="project" value="TreeGrafter"/>
</dbReference>
<dbReference type="EMBL" id="VUNC01000004">
    <property type="protein sequence ID" value="MST72647.1"/>
    <property type="molecule type" value="Genomic_DNA"/>
</dbReference>
<organism evidence="4 5">
    <name type="scientific">Olsenella porci</name>
    <dbReference type="NCBI Taxonomy" id="2652279"/>
    <lineage>
        <taxon>Bacteria</taxon>
        <taxon>Bacillati</taxon>
        <taxon>Actinomycetota</taxon>
        <taxon>Coriobacteriia</taxon>
        <taxon>Coriobacteriales</taxon>
        <taxon>Atopobiaceae</taxon>
        <taxon>Olsenella</taxon>
    </lineage>
</organism>
<dbReference type="PANTHER" id="PTHR30383">
    <property type="entry name" value="THIOESTERASE 1/PROTEASE 1/LYSOPHOSPHOLIPASE L1"/>
    <property type="match status" value="1"/>
</dbReference>
<sequence length="300" mass="31664">MRQTHQNAPGRRDGRRRRWLVPLAVVAIAAVAVVVALQARGCGGNGAAPASEGGTEASSKASAPDLQVTSDSSSMSSLDQSSLAGMIQAGEVSSIRLVGDSITAGYGCDGYDQAATTQVVAYSGSLGTYYETPESVRCWANDFREWATAHGVGTFVNAGVSGFRMQYLAEEPDAWLGDGADVIVVMLGTNDAAKEPVSSFREYATQALAAAASKCRHLVVVSPPNNQRTDATNLYGMDQIDQALTQICEEQGYEHVSLYDALQVGTSDFNADQCHPTTSGSDKLWAALEERLNLTKVAAS</sequence>
<gene>
    <name evidence="4" type="ORF">FYJ68_05950</name>
</gene>
<evidence type="ECO:0000259" key="3">
    <source>
        <dbReference type="Pfam" id="PF13472"/>
    </source>
</evidence>
<reference evidence="4 5" key="1">
    <citation type="submission" date="2019-08" db="EMBL/GenBank/DDBJ databases">
        <title>In-depth cultivation of the pig gut microbiome towards novel bacterial diversity and tailored functional studies.</title>
        <authorList>
            <person name="Wylensek D."/>
            <person name="Hitch T.C.A."/>
            <person name="Clavel T."/>
        </authorList>
    </citation>
    <scope>NUCLEOTIDE SEQUENCE [LARGE SCALE GENOMIC DNA]</scope>
    <source>
        <strain evidence="4 5">CA-Schmier-601-WT-1</strain>
    </source>
</reference>
<feature type="transmembrane region" description="Helical" evidence="2">
    <location>
        <begin position="20"/>
        <end position="39"/>
    </location>
</feature>
<feature type="region of interest" description="Disordered" evidence="1">
    <location>
        <begin position="45"/>
        <end position="77"/>
    </location>
</feature>
<dbReference type="Gene3D" id="3.40.50.1110">
    <property type="entry name" value="SGNH hydrolase"/>
    <property type="match status" value="1"/>
</dbReference>
<keyword evidence="4" id="KW-0378">Hydrolase</keyword>
<dbReference type="PANTHER" id="PTHR30383:SF5">
    <property type="entry name" value="SGNH HYDROLASE-TYPE ESTERASE DOMAIN-CONTAINING PROTEIN"/>
    <property type="match status" value="1"/>
</dbReference>
<keyword evidence="5" id="KW-1185">Reference proteome</keyword>
<evidence type="ECO:0000313" key="5">
    <source>
        <dbReference type="Proteomes" id="UP000469325"/>
    </source>
</evidence>
<dbReference type="SUPFAM" id="SSF52266">
    <property type="entry name" value="SGNH hydrolase"/>
    <property type="match status" value="1"/>
</dbReference>
<keyword evidence="2" id="KW-0472">Membrane</keyword>